<comment type="caution">
    <text evidence="2">The sequence shown here is derived from an EMBL/GenBank/DDBJ whole genome shotgun (WGS) entry which is preliminary data.</text>
</comment>
<dbReference type="Proteomes" id="UP001168821">
    <property type="component" value="Unassembled WGS sequence"/>
</dbReference>
<keyword evidence="1" id="KW-0812">Transmembrane</keyword>
<reference evidence="2" key="1">
    <citation type="journal article" date="2023" name="G3 (Bethesda)">
        <title>Whole genome assemblies of Zophobas morio and Tenebrio molitor.</title>
        <authorList>
            <person name="Kaur S."/>
            <person name="Stinson S.A."/>
            <person name="diCenzo G.C."/>
        </authorList>
    </citation>
    <scope>NUCLEOTIDE SEQUENCE</scope>
    <source>
        <strain evidence="2">QUZm001</strain>
    </source>
</reference>
<sequence>MTRSISLAYPSPSTTSHLNLANVDKVQAIVVALSKRKTPGPEGITNGMLEKMPLIGMYYLCLFIKSSMLLGAFPIRWKAATVVMLPKTLKPETASSKYRPISLLLASGEVSEAVLLHRLKEVVDSRKDLQEFQFKFRQGRSSIQQLLRLTE</sequence>
<protein>
    <recommendedName>
        <fullName evidence="4">RNA-directed DNA polymerase from mobile element jockey</fullName>
    </recommendedName>
</protein>
<keyword evidence="1" id="KW-1133">Transmembrane helix</keyword>
<evidence type="ECO:0000313" key="3">
    <source>
        <dbReference type="Proteomes" id="UP001168821"/>
    </source>
</evidence>
<feature type="transmembrane region" description="Helical" evidence="1">
    <location>
        <begin position="57"/>
        <end position="77"/>
    </location>
</feature>
<organism evidence="2 3">
    <name type="scientific">Zophobas morio</name>
    <dbReference type="NCBI Taxonomy" id="2755281"/>
    <lineage>
        <taxon>Eukaryota</taxon>
        <taxon>Metazoa</taxon>
        <taxon>Ecdysozoa</taxon>
        <taxon>Arthropoda</taxon>
        <taxon>Hexapoda</taxon>
        <taxon>Insecta</taxon>
        <taxon>Pterygota</taxon>
        <taxon>Neoptera</taxon>
        <taxon>Endopterygota</taxon>
        <taxon>Coleoptera</taxon>
        <taxon>Polyphaga</taxon>
        <taxon>Cucujiformia</taxon>
        <taxon>Tenebrionidae</taxon>
        <taxon>Zophobas</taxon>
    </lineage>
</organism>
<evidence type="ECO:0000256" key="1">
    <source>
        <dbReference type="SAM" id="Phobius"/>
    </source>
</evidence>
<dbReference type="AlphaFoldDB" id="A0AA38HHC7"/>
<evidence type="ECO:0008006" key="4">
    <source>
        <dbReference type="Google" id="ProtNLM"/>
    </source>
</evidence>
<gene>
    <name evidence="2" type="ORF">Zmor_012078</name>
</gene>
<keyword evidence="1" id="KW-0472">Membrane</keyword>
<dbReference type="EMBL" id="JALNTZ010003745">
    <property type="protein sequence ID" value="KAJ3616069.1"/>
    <property type="molecule type" value="Genomic_DNA"/>
</dbReference>
<dbReference type="PANTHER" id="PTHR19446">
    <property type="entry name" value="REVERSE TRANSCRIPTASES"/>
    <property type="match status" value="1"/>
</dbReference>
<name>A0AA38HHC7_9CUCU</name>
<accession>A0AA38HHC7</accession>
<keyword evidence="3" id="KW-1185">Reference proteome</keyword>
<evidence type="ECO:0000313" key="2">
    <source>
        <dbReference type="EMBL" id="KAJ3616069.1"/>
    </source>
</evidence>
<proteinExistence type="predicted"/>